<dbReference type="InterPro" id="IPR051016">
    <property type="entry name" value="Diverse_Substrate_AcTransf"/>
</dbReference>
<keyword evidence="2" id="KW-0012">Acyltransferase</keyword>
<feature type="transmembrane region" description="Helical" evidence="3">
    <location>
        <begin position="63"/>
        <end position="83"/>
    </location>
</feature>
<keyword evidence="3" id="KW-1133">Transmembrane helix</keyword>
<name>A0A626NEM2_CAMJU</name>
<dbReference type="PANTHER" id="PTHR10545:SF29">
    <property type="entry name" value="GH14572P-RELATED"/>
    <property type="match status" value="1"/>
</dbReference>
<gene>
    <name evidence="4" type="ORF">F9I23_06535</name>
</gene>
<accession>A0A626NEM2</accession>
<keyword evidence="3" id="KW-0472">Membrane</keyword>
<dbReference type="GO" id="GO:0008080">
    <property type="term" value="F:N-acetyltransferase activity"/>
    <property type="evidence" value="ECO:0007669"/>
    <property type="project" value="TreeGrafter"/>
</dbReference>
<evidence type="ECO:0000256" key="2">
    <source>
        <dbReference type="ARBA" id="ARBA00023315"/>
    </source>
</evidence>
<protein>
    <submittedName>
        <fullName evidence="4">GNAT family N-acetyltransferase</fullName>
    </submittedName>
</protein>
<dbReference type="EMBL" id="AALMIS010000030">
    <property type="protein sequence ID" value="EDB1111078.1"/>
    <property type="molecule type" value="Genomic_DNA"/>
</dbReference>
<dbReference type="AlphaFoldDB" id="A0A626NEM2"/>
<keyword evidence="3" id="KW-0812">Transmembrane</keyword>
<sequence length="94" mass="11446">MSEFKIIDLRQEDLDILQEMIIEFAKYEDMLDFLQCTKEKLEHSLLKNKFARAFLLKENEKTIGYMIYFYTFSSFWGSGGIYLEDIYIREDFRK</sequence>
<keyword evidence="1 4" id="KW-0808">Transferase</keyword>
<dbReference type="PANTHER" id="PTHR10545">
    <property type="entry name" value="DIAMINE N-ACETYLTRANSFERASE"/>
    <property type="match status" value="1"/>
</dbReference>
<comment type="caution">
    <text evidence="4">The sequence shown here is derived from an EMBL/GenBank/DDBJ whole genome shotgun (WGS) entry which is preliminary data.</text>
</comment>
<proteinExistence type="predicted"/>
<reference evidence="4" key="1">
    <citation type="submission" date="2019-10" db="EMBL/GenBank/DDBJ databases">
        <authorList>
            <consortium name="NARMS: The National Antimicrobial Resistance Monitoring System"/>
        </authorList>
    </citation>
    <scope>NUCLEOTIDE SEQUENCE</scope>
    <source>
        <strain evidence="4">CVM N19C214</strain>
    </source>
</reference>
<evidence type="ECO:0000256" key="3">
    <source>
        <dbReference type="SAM" id="Phobius"/>
    </source>
</evidence>
<evidence type="ECO:0000256" key="1">
    <source>
        <dbReference type="ARBA" id="ARBA00022679"/>
    </source>
</evidence>
<dbReference type="InterPro" id="IPR016181">
    <property type="entry name" value="Acyl_CoA_acyltransferase"/>
</dbReference>
<dbReference type="SUPFAM" id="SSF55729">
    <property type="entry name" value="Acyl-CoA N-acyltransferases (Nat)"/>
    <property type="match status" value="1"/>
</dbReference>
<dbReference type="Gene3D" id="3.40.630.30">
    <property type="match status" value="1"/>
</dbReference>
<evidence type="ECO:0000313" key="4">
    <source>
        <dbReference type="EMBL" id="EDB1111078.1"/>
    </source>
</evidence>
<feature type="non-terminal residue" evidence="4">
    <location>
        <position position="94"/>
    </location>
</feature>
<organism evidence="4">
    <name type="scientific">Campylobacter jejuni</name>
    <dbReference type="NCBI Taxonomy" id="197"/>
    <lineage>
        <taxon>Bacteria</taxon>
        <taxon>Pseudomonadati</taxon>
        <taxon>Campylobacterota</taxon>
        <taxon>Epsilonproteobacteria</taxon>
        <taxon>Campylobacterales</taxon>
        <taxon>Campylobacteraceae</taxon>
        <taxon>Campylobacter</taxon>
    </lineage>
</organism>